<evidence type="ECO:0000313" key="7">
    <source>
        <dbReference type="EMBL" id="MDG4945640.1"/>
    </source>
</evidence>
<dbReference type="InterPro" id="IPR051533">
    <property type="entry name" value="WaaL-like"/>
</dbReference>
<feature type="transmembrane region" description="Helical" evidence="5">
    <location>
        <begin position="214"/>
        <end position="232"/>
    </location>
</feature>
<dbReference type="InterPro" id="IPR007016">
    <property type="entry name" value="O-antigen_ligase-rel_domated"/>
</dbReference>
<evidence type="ECO:0000313" key="8">
    <source>
        <dbReference type="Proteomes" id="UP001152599"/>
    </source>
</evidence>
<dbReference type="EMBL" id="JANCMU010000001">
    <property type="protein sequence ID" value="MDG4945640.1"/>
    <property type="molecule type" value="Genomic_DNA"/>
</dbReference>
<keyword evidence="4 5" id="KW-0472">Membrane</keyword>
<feature type="transmembrane region" description="Helical" evidence="5">
    <location>
        <begin position="175"/>
        <end position="208"/>
    </location>
</feature>
<keyword evidence="2 5" id="KW-0812">Transmembrane</keyword>
<comment type="subcellular location">
    <subcellularLocation>
        <location evidence="1">Membrane</location>
        <topology evidence="1">Multi-pass membrane protein</topology>
    </subcellularLocation>
</comment>
<keyword evidence="3 5" id="KW-1133">Transmembrane helix</keyword>
<feature type="transmembrane region" description="Helical" evidence="5">
    <location>
        <begin position="151"/>
        <end position="168"/>
    </location>
</feature>
<evidence type="ECO:0000256" key="4">
    <source>
        <dbReference type="ARBA" id="ARBA00023136"/>
    </source>
</evidence>
<proteinExistence type="predicted"/>
<feature type="domain" description="O-antigen ligase-related" evidence="6">
    <location>
        <begin position="179"/>
        <end position="339"/>
    </location>
</feature>
<dbReference type="PANTHER" id="PTHR37422">
    <property type="entry name" value="TEICHURONIC ACID BIOSYNTHESIS PROTEIN TUAE"/>
    <property type="match status" value="1"/>
</dbReference>
<dbReference type="AlphaFoldDB" id="A0A9X4MY20"/>
<comment type="caution">
    <text evidence="7">The sequence shown here is derived from an EMBL/GenBank/DDBJ whole genome shotgun (WGS) entry which is preliminary data.</text>
</comment>
<feature type="transmembrane region" description="Helical" evidence="5">
    <location>
        <begin position="353"/>
        <end position="372"/>
    </location>
</feature>
<feature type="transmembrane region" description="Helical" evidence="5">
    <location>
        <begin position="379"/>
        <end position="396"/>
    </location>
</feature>
<sequence length="404" mass="46392">MRQVSKLYPYIFAIFCGSLPFGNVIKVLPNLLLIVLGVAFLFIVKKKDIKRLQTKSFYALFSFVLLAIFLIVIKGRWEDSGYIPKLLSILALPILAIPIKRYLLVLKIFVLSSFALLLFSVFKIVRHVIEFQEFKFATGSMINELLLGERPYIGFMYILAAAISFYLARTSQKFVWYLLSLCFIVMVISISARMAIISVLLMAFASVFYLFQHLKIAVLILVSILFLVAGLFKLNDNLKQRFLLSTPASKTYVLKEKLILEPRFHIWQCATNLGHSAPSFFLGKGFKQTERELTNCYQQRTTFYTEDQKQWFVNSRFNTHNQYLDIYLSSGIIALILFIGFLVFAFIENRNSYFATAILVFLILFLITENLIYRQLGTMLIGLIVVFLSFLSAKTGPGRNNLSQ</sequence>
<feature type="transmembrane region" description="Helical" evidence="5">
    <location>
        <begin position="81"/>
        <end position="97"/>
    </location>
</feature>
<dbReference type="GO" id="GO:0016874">
    <property type="term" value="F:ligase activity"/>
    <property type="evidence" value="ECO:0007669"/>
    <property type="project" value="UniProtKB-KW"/>
</dbReference>
<dbReference type="GO" id="GO:0016020">
    <property type="term" value="C:membrane"/>
    <property type="evidence" value="ECO:0007669"/>
    <property type="project" value="UniProtKB-SubCell"/>
</dbReference>
<protein>
    <submittedName>
        <fullName evidence="7">O-antigen ligase family protein</fullName>
    </submittedName>
</protein>
<feature type="transmembrane region" description="Helical" evidence="5">
    <location>
        <begin position="7"/>
        <end position="22"/>
    </location>
</feature>
<dbReference type="RefSeq" id="WP_304420208.1">
    <property type="nucleotide sequence ID" value="NZ_JANCMU010000001.1"/>
</dbReference>
<evidence type="ECO:0000256" key="5">
    <source>
        <dbReference type="SAM" id="Phobius"/>
    </source>
</evidence>
<evidence type="ECO:0000256" key="3">
    <source>
        <dbReference type="ARBA" id="ARBA00022989"/>
    </source>
</evidence>
<evidence type="ECO:0000256" key="1">
    <source>
        <dbReference type="ARBA" id="ARBA00004141"/>
    </source>
</evidence>
<accession>A0A9X4MY20</accession>
<keyword evidence="8" id="KW-1185">Reference proteome</keyword>
<evidence type="ECO:0000259" key="6">
    <source>
        <dbReference type="Pfam" id="PF04932"/>
    </source>
</evidence>
<evidence type="ECO:0000256" key="2">
    <source>
        <dbReference type="ARBA" id="ARBA00022692"/>
    </source>
</evidence>
<name>A0A9X4MY20_9FLAO</name>
<dbReference type="Proteomes" id="UP001152599">
    <property type="component" value="Unassembled WGS sequence"/>
</dbReference>
<feature type="transmembrane region" description="Helical" evidence="5">
    <location>
        <begin position="104"/>
        <end position="125"/>
    </location>
</feature>
<feature type="transmembrane region" description="Helical" evidence="5">
    <location>
        <begin position="326"/>
        <end position="347"/>
    </location>
</feature>
<feature type="transmembrane region" description="Helical" evidence="5">
    <location>
        <begin position="56"/>
        <end position="75"/>
    </location>
</feature>
<gene>
    <name evidence="7" type="ORF">NMK71_04370</name>
</gene>
<organism evidence="7 8">
    <name type="scientific">Profundicola chukchiensis</name>
    <dbReference type="NCBI Taxonomy" id="2961959"/>
    <lineage>
        <taxon>Bacteria</taxon>
        <taxon>Pseudomonadati</taxon>
        <taxon>Bacteroidota</taxon>
        <taxon>Flavobacteriia</taxon>
        <taxon>Flavobacteriales</taxon>
        <taxon>Weeksellaceae</taxon>
        <taxon>Profundicola</taxon>
    </lineage>
</organism>
<reference evidence="7" key="1">
    <citation type="submission" date="2022-07" db="EMBL/GenBank/DDBJ databases">
        <title>Description and genome-wide analysis of Profundicola chukchiensis gen. nov., sp. nov., marine bacteria isolated from bottom sediments of the Chukchi Sea.</title>
        <authorList>
            <person name="Romanenko L."/>
            <person name="Otstavnykh N."/>
            <person name="Kurilenko V."/>
            <person name="Eremeev V."/>
            <person name="Velansky P."/>
            <person name="Mikhailov V."/>
            <person name="Isaeva M."/>
        </authorList>
    </citation>
    <scope>NUCLEOTIDE SEQUENCE</scope>
    <source>
        <strain evidence="7">KMM 9713</strain>
    </source>
</reference>
<dbReference type="Pfam" id="PF04932">
    <property type="entry name" value="Wzy_C"/>
    <property type="match status" value="1"/>
</dbReference>
<keyword evidence="7" id="KW-0436">Ligase</keyword>
<dbReference type="PANTHER" id="PTHR37422:SF13">
    <property type="entry name" value="LIPOPOLYSACCHARIDE BIOSYNTHESIS PROTEIN PA4999-RELATED"/>
    <property type="match status" value="1"/>
</dbReference>